<gene>
    <name evidence="1" type="ORF">J5A53_00860</name>
</gene>
<organism evidence="1 2">
    <name type="scientific">Arachnia propionica</name>
    <dbReference type="NCBI Taxonomy" id="1750"/>
    <lineage>
        <taxon>Bacteria</taxon>
        <taxon>Bacillati</taxon>
        <taxon>Actinomycetota</taxon>
        <taxon>Actinomycetes</taxon>
        <taxon>Propionibacteriales</taxon>
        <taxon>Propionibacteriaceae</taxon>
        <taxon>Arachnia</taxon>
    </lineage>
</organism>
<accession>A0AB37HVG9</accession>
<reference evidence="1" key="1">
    <citation type="submission" date="2021-03" db="EMBL/GenBank/DDBJ databases">
        <title>Human Oral Microbial Genomes.</title>
        <authorList>
            <person name="Johnston C.D."/>
            <person name="Chen T."/>
            <person name="Dewhirst F.E."/>
        </authorList>
    </citation>
    <scope>NUCLEOTIDE SEQUENCE</scope>
    <source>
        <strain evidence="1">F0714</strain>
    </source>
</reference>
<protein>
    <submittedName>
        <fullName evidence="1">Uncharacterized protein</fullName>
    </submittedName>
</protein>
<evidence type="ECO:0000313" key="1">
    <source>
        <dbReference type="EMBL" id="QUC11290.1"/>
    </source>
</evidence>
<dbReference type="Pfam" id="PF19674">
    <property type="entry name" value="DUF6177"/>
    <property type="match status" value="1"/>
</dbReference>
<dbReference type="AlphaFoldDB" id="A0AB37HVG9"/>
<evidence type="ECO:0000313" key="2">
    <source>
        <dbReference type="Proteomes" id="UP000677180"/>
    </source>
</evidence>
<dbReference type="Proteomes" id="UP000677180">
    <property type="component" value="Chromosome"/>
</dbReference>
<dbReference type="InterPro" id="IPR046175">
    <property type="entry name" value="DUF6177"/>
</dbReference>
<proteinExistence type="predicted"/>
<dbReference type="EMBL" id="CP072385">
    <property type="protein sequence ID" value="QUC11290.1"/>
    <property type="molecule type" value="Genomic_DNA"/>
</dbReference>
<name>A0AB37HVG9_9ACTN</name>
<sequence length="337" mass="36839">MMDDVSADLVTDKTHLLIQPRAIVGLSHWLLRTYMQAHRNDRVLAVVTRPDSVLTLAAARFINDARACWIVDHPDGTYDGFSGLCAHWDGLSFTYDGELHPAYLDIKIGDDRAISVNAETTHSYSDDPQLGIFSVQVLAAAGCAPPTRFGIVEPLCDDFSPGLVTDHARKLSPQNSLSIFSGGDGDGLIVSIPQPVGVTECLEFSGPCHRELTPDFIDHYLLHALNAGATYASIDHRLGPQGRMVTPRCLHEVAPLGLAVPETTLPHTTLDTLVTKLRDQGVGEVGIIDSTPRGLGVRFPYEDATFLDLVSKRRTVLKAVLPPETVENIRPWYQQDT</sequence>